<comment type="caution">
    <text evidence="1">The sequence shown here is derived from an EMBL/GenBank/DDBJ whole genome shotgun (WGS) entry which is preliminary data.</text>
</comment>
<name>A0A9Q0NUF4_SALPP</name>
<sequence>MIDYLSKKIESPTYEKRSQIELNQVTLQRHNDSRVGISRPPNRDVRVSPHPGSLQWNLHSLCFP</sequence>
<evidence type="ECO:0000313" key="2">
    <source>
        <dbReference type="Proteomes" id="UP001151532"/>
    </source>
</evidence>
<organism evidence="1 2">
    <name type="scientific">Salix purpurea</name>
    <name type="common">Purple osier willow</name>
    <dbReference type="NCBI Taxonomy" id="77065"/>
    <lineage>
        <taxon>Eukaryota</taxon>
        <taxon>Viridiplantae</taxon>
        <taxon>Streptophyta</taxon>
        <taxon>Embryophyta</taxon>
        <taxon>Tracheophyta</taxon>
        <taxon>Spermatophyta</taxon>
        <taxon>Magnoliopsida</taxon>
        <taxon>eudicotyledons</taxon>
        <taxon>Gunneridae</taxon>
        <taxon>Pentapetalae</taxon>
        <taxon>rosids</taxon>
        <taxon>fabids</taxon>
        <taxon>Malpighiales</taxon>
        <taxon>Salicaceae</taxon>
        <taxon>Saliceae</taxon>
        <taxon>Salix</taxon>
    </lineage>
</organism>
<protein>
    <submittedName>
        <fullName evidence="1">Uncharacterized protein</fullName>
    </submittedName>
</protein>
<evidence type="ECO:0000313" key="1">
    <source>
        <dbReference type="EMBL" id="KAJ6676034.1"/>
    </source>
</evidence>
<reference evidence="1" key="2">
    <citation type="journal article" date="2023" name="Int. J. Mol. Sci.">
        <title>De Novo Assembly and Annotation of 11 Diverse Shrub Willow (Salix) Genomes Reveals Novel Gene Organization in Sex-Linked Regions.</title>
        <authorList>
            <person name="Hyden B."/>
            <person name="Feng K."/>
            <person name="Yates T.B."/>
            <person name="Jawdy S."/>
            <person name="Cereghino C."/>
            <person name="Smart L.B."/>
            <person name="Muchero W."/>
        </authorList>
    </citation>
    <scope>NUCLEOTIDE SEQUENCE</scope>
    <source>
        <tissue evidence="1">Shoot tip</tissue>
    </source>
</reference>
<keyword evidence="2" id="KW-1185">Reference proteome</keyword>
<dbReference type="Proteomes" id="UP001151532">
    <property type="component" value="Unassembled WGS sequence"/>
</dbReference>
<gene>
    <name evidence="1" type="ORF">OIU79_020343</name>
</gene>
<dbReference type="OrthoDB" id="582066at2759"/>
<proteinExistence type="predicted"/>
<accession>A0A9Q0NUF4</accession>
<dbReference type="EMBL" id="JAPFFK010000271">
    <property type="protein sequence ID" value="KAJ6676034.1"/>
    <property type="molecule type" value="Genomic_DNA"/>
</dbReference>
<reference evidence="1" key="1">
    <citation type="submission" date="2022-11" db="EMBL/GenBank/DDBJ databases">
        <authorList>
            <person name="Hyden B.L."/>
            <person name="Feng K."/>
            <person name="Yates T."/>
            <person name="Jawdy S."/>
            <person name="Smart L.B."/>
            <person name="Muchero W."/>
        </authorList>
    </citation>
    <scope>NUCLEOTIDE SEQUENCE</scope>
    <source>
        <tissue evidence="1">Shoot tip</tissue>
    </source>
</reference>
<dbReference type="AlphaFoldDB" id="A0A9Q0NUF4"/>